<evidence type="ECO:0000313" key="2">
    <source>
        <dbReference type="Proteomes" id="UP000251241"/>
    </source>
</evidence>
<organism evidence="1 2">
    <name type="scientific">Sphingobacterium multivorum</name>
    <dbReference type="NCBI Taxonomy" id="28454"/>
    <lineage>
        <taxon>Bacteria</taxon>
        <taxon>Pseudomonadati</taxon>
        <taxon>Bacteroidota</taxon>
        <taxon>Sphingobacteriia</taxon>
        <taxon>Sphingobacteriales</taxon>
        <taxon>Sphingobacteriaceae</taxon>
        <taxon>Sphingobacterium</taxon>
    </lineage>
</organism>
<dbReference type="EMBL" id="UAUU01000009">
    <property type="protein sequence ID" value="SPZ86949.1"/>
    <property type="molecule type" value="Genomic_DNA"/>
</dbReference>
<evidence type="ECO:0000313" key="1">
    <source>
        <dbReference type="EMBL" id="SPZ86949.1"/>
    </source>
</evidence>
<proteinExistence type="predicted"/>
<dbReference type="AlphaFoldDB" id="A0A2X2KYA7"/>
<accession>A0A2X2KYA7</accession>
<gene>
    <name evidence="1" type="ORF">NCTC11343_02625</name>
</gene>
<protein>
    <recommendedName>
        <fullName evidence="3">Glycosyltransferase family 4 protein</fullName>
    </recommendedName>
</protein>
<sequence length="43" mass="4697">MKILLIQHLYFLNGIGGTEKICSTLANILSTNGYVVEIATNET</sequence>
<reference evidence="1 2" key="1">
    <citation type="submission" date="2018-06" db="EMBL/GenBank/DDBJ databases">
        <authorList>
            <consortium name="Pathogen Informatics"/>
            <person name="Doyle S."/>
        </authorList>
    </citation>
    <scope>NUCLEOTIDE SEQUENCE [LARGE SCALE GENOMIC DNA]</scope>
    <source>
        <strain evidence="1 2">NCTC11343</strain>
    </source>
</reference>
<evidence type="ECO:0008006" key="3">
    <source>
        <dbReference type="Google" id="ProtNLM"/>
    </source>
</evidence>
<dbReference type="Proteomes" id="UP000251241">
    <property type="component" value="Unassembled WGS sequence"/>
</dbReference>
<name>A0A2X2KYA7_SPHMU</name>